<protein>
    <recommendedName>
        <fullName evidence="9">ATP synthase epsilon chain</fullName>
    </recommendedName>
    <alternativeName>
        <fullName evidence="9">ATP synthase F1 sector epsilon subunit</fullName>
    </alternativeName>
    <alternativeName>
        <fullName evidence="9">F-ATPase epsilon subunit</fullName>
    </alternativeName>
</protein>
<evidence type="ECO:0000313" key="13">
    <source>
        <dbReference type="Proteomes" id="UP000249605"/>
    </source>
</evidence>
<reference evidence="12 13" key="1">
    <citation type="submission" date="2018-06" db="EMBL/GenBank/DDBJ databases">
        <title>Complete genome sequencing of Azospirillum sp. M2T2B2.</title>
        <authorList>
            <person name="Heo J."/>
            <person name="Kim S.-J."/>
            <person name="Kwon S.-W."/>
            <person name="Anandham R."/>
        </authorList>
    </citation>
    <scope>NUCLEOTIDE SEQUENCE [LARGE SCALE GENOMIC DNA]</scope>
    <source>
        <strain evidence="12 13">M2T2B2</strain>
        <plasmid evidence="12 13">unnamed7</plasmid>
    </source>
</reference>
<feature type="domain" description="ATP synthase F1 complex delta/epsilon subunit N-terminal" evidence="11">
    <location>
        <begin position="30"/>
        <end position="108"/>
    </location>
</feature>
<comment type="similarity">
    <text evidence="3 9">Belongs to the ATPase epsilon chain family.</text>
</comment>
<evidence type="ECO:0000256" key="2">
    <source>
        <dbReference type="ARBA" id="ARBA00004184"/>
    </source>
</evidence>
<feature type="region of interest" description="Disordered" evidence="10">
    <location>
        <begin position="1"/>
        <end position="26"/>
    </location>
</feature>
<organism evidence="12 13">
    <name type="scientific">Azospirillum ramasamyi</name>
    <dbReference type="NCBI Taxonomy" id="682998"/>
    <lineage>
        <taxon>Bacteria</taxon>
        <taxon>Pseudomonadati</taxon>
        <taxon>Pseudomonadota</taxon>
        <taxon>Alphaproteobacteria</taxon>
        <taxon>Rhodospirillales</taxon>
        <taxon>Azospirillaceae</taxon>
        <taxon>Azospirillum</taxon>
    </lineage>
</organism>
<dbReference type="GO" id="GO:0045259">
    <property type="term" value="C:proton-transporting ATP synthase complex"/>
    <property type="evidence" value="ECO:0007669"/>
    <property type="project" value="UniProtKB-KW"/>
</dbReference>
<dbReference type="InterPro" id="IPR001469">
    <property type="entry name" value="ATP_synth_F1_dsu/esu"/>
</dbReference>
<dbReference type="AlphaFoldDB" id="A0A2U9SFC0"/>
<comment type="function">
    <text evidence="1 9">Produces ATP from ADP in the presence of a proton gradient across the membrane.</text>
</comment>
<keyword evidence="9" id="KW-1003">Cell membrane</keyword>
<proteinExistence type="inferred from homology"/>
<evidence type="ECO:0000256" key="8">
    <source>
        <dbReference type="ARBA" id="ARBA00023196"/>
    </source>
</evidence>
<evidence type="ECO:0000256" key="6">
    <source>
        <dbReference type="ARBA" id="ARBA00023065"/>
    </source>
</evidence>
<dbReference type="KEGG" id="azm:DM194_18415"/>
<feature type="compositionally biased region" description="Basic and acidic residues" evidence="10">
    <location>
        <begin position="12"/>
        <end position="26"/>
    </location>
</feature>
<dbReference type="CDD" id="cd12152">
    <property type="entry name" value="F1-ATPase_delta"/>
    <property type="match status" value="1"/>
</dbReference>
<gene>
    <name evidence="9" type="primary">atpC</name>
    <name evidence="12" type="ORF">DM194_18415</name>
</gene>
<dbReference type="InterPro" id="IPR020546">
    <property type="entry name" value="ATP_synth_F1_dsu/esu_N"/>
</dbReference>
<comment type="subunit">
    <text evidence="9">F-type ATPases have 2 components, CF(1) - the catalytic core - and CF(0) - the membrane proton channel. CF(1) has five subunits: alpha(3), beta(3), gamma(1), delta(1), epsilon(1). CF(0) has three main subunits: a, b and c.</text>
</comment>
<keyword evidence="6 9" id="KW-0406">Ion transport</keyword>
<dbReference type="GO" id="GO:0046933">
    <property type="term" value="F:proton-transporting ATP synthase activity, rotational mechanism"/>
    <property type="evidence" value="ECO:0007669"/>
    <property type="project" value="UniProtKB-UniRule"/>
</dbReference>
<name>A0A2U9SFC0_9PROT</name>
<dbReference type="EMBL" id="CP029831">
    <property type="protein sequence ID" value="AWU96279.1"/>
    <property type="molecule type" value="Genomic_DNA"/>
</dbReference>
<dbReference type="InterPro" id="IPR024037">
    <property type="entry name" value="Alt_ATP_synth_F1_esu"/>
</dbReference>
<accession>A0A2U9SFC0</accession>
<dbReference type="NCBIfam" id="TIGR03166">
    <property type="entry name" value="alt_F1F0_F1_eps"/>
    <property type="match status" value="1"/>
</dbReference>
<keyword evidence="4 9" id="KW-0813">Transport</keyword>
<dbReference type="Proteomes" id="UP000249605">
    <property type="component" value="Plasmid unnamed7"/>
</dbReference>
<keyword evidence="13" id="KW-1185">Reference proteome</keyword>
<evidence type="ECO:0000256" key="10">
    <source>
        <dbReference type="SAM" id="MobiDB-lite"/>
    </source>
</evidence>
<comment type="subcellular location">
    <subcellularLocation>
        <location evidence="9">Cell membrane</location>
        <topology evidence="9">Peripheral membrane protein</topology>
    </subcellularLocation>
    <subcellularLocation>
        <location evidence="2">Endomembrane system</location>
        <topology evidence="2">Peripheral membrane protein</topology>
    </subcellularLocation>
</comment>
<evidence type="ECO:0000256" key="7">
    <source>
        <dbReference type="ARBA" id="ARBA00023136"/>
    </source>
</evidence>
<evidence type="ECO:0000256" key="1">
    <source>
        <dbReference type="ARBA" id="ARBA00003543"/>
    </source>
</evidence>
<sequence length="176" mass="18958">MSTDLRMSPSPPREEDRGEGEAKRAEGLSLLVTTPTSVAAKLTGLRHLRAEDASGAFGIWPGHADLLTALAVSVVSWRDAAGREGYCAVRGGVLTVRDGARIAVATREAVVGDDLQALERDVLARFRHDREEEGEAHSGARRMHLAAIRHILTYLHPDRRTNTPVVPIADGGEEAP</sequence>
<evidence type="ECO:0000259" key="11">
    <source>
        <dbReference type="Pfam" id="PF02823"/>
    </source>
</evidence>
<keyword evidence="12" id="KW-0614">Plasmid</keyword>
<dbReference type="SUPFAM" id="SSF51344">
    <property type="entry name" value="Epsilon subunit of F1F0-ATP synthase N-terminal domain"/>
    <property type="match status" value="1"/>
</dbReference>
<dbReference type="Pfam" id="PF02823">
    <property type="entry name" value="ATP-synt_DE_N"/>
    <property type="match status" value="1"/>
</dbReference>
<dbReference type="GO" id="GO:0012505">
    <property type="term" value="C:endomembrane system"/>
    <property type="evidence" value="ECO:0007669"/>
    <property type="project" value="UniProtKB-SubCell"/>
</dbReference>
<dbReference type="GO" id="GO:0005886">
    <property type="term" value="C:plasma membrane"/>
    <property type="evidence" value="ECO:0007669"/>
    <property type="project" value="UniProtKB-SubCell"/>
</dbReference>
<keyword evidence="5 9" id="KW-0375">Hydrogen ion transport</keyword>
<evidence type="ECO:0000256" key="3">
    <source>
        <dbReference type="ARBA" id="ARBA00005712"/>
    </source>
</evidence>
<keyword evidence="9" id="KW-0066">ATP synthesis</keyword>
<dbReference type="HAMAP" id="MF_00530">
    <property type="entry name" value="ATP_synth_epsil_bac"/>
    <property type="match status" value="1"/>
</dbReference>
<evidence type="ECO:0000256" key="5">
    <source>
        <dbReference type="ARBA" id="ARBA00022781"/>
    </source>
</evidence>
<dbReference type="Gene3D" id="2.60.15.10">
    <property type="entry name" value="F0F1 ATP synthase delta/epsilon subunit, N-terminal"/>
    <property type="match status" value="1"/>
</dbReference>
<evidence type="ECO:0000256" key="9">
    <source>
        <dbReference type="HAMAP-Rule" id="MF_00530"/>
    </source>
</evidence>
<dbReference type="RefSeq" id="WP_111069022.1">
    <property type="nucleotide sequence ID" value="NZ_CP029831.1"/>
</dbReference>
<dbReference type="InterPro" id="IPR036771">
    <property type="entry name" value="ATPsynth_dsu/esu_N"/>
</dbReference>
<evidence type="ECO:0000313" key="12">
    <source>
        <dbReference type="EMBL" id="AWU96279.1"/>
    </source>
</evidence>
<evidence type="ECO:0000256" key="4">
    <source>
        <dbReference type="ARBA" id="ARBA00022448"/>
    </source>
</evidence>
<dbReference type="OrthoDB" id="272739at2"/>
<dbReference type="GO" id="GO:0005524">
    <property type="term" value="F:ATP binding"/>
    <property type="evidence" value="ECO:0007669"/>
    <property type="project" value="UniProtKB-UniRule"/>
</dbReference>
<keyword evidence="7 9" id="KW-0472">Membrane</keyword>
<geneLocation type="plasmid" evidence="12 13">
    <name>unnamed7</name>
</geneLocation>
<keyword evidence="8 9" id="KW-0139">CF(1)</keyword>
<dbReference type="NCBIfam" id="NF009981">
    <property type="entry name" value="PRK13447.1"/>
    <property type="match status" value="1"/>
</dbReference>